<dbReference type="InterPro" id="IPR043917">
    <property type="entry name" value="DUF5753"/>
</dbReference>
<protein>
    <recommendedName>
        <fullName evidence="1">DUF5753 domain-containing protein</fullName>
    </recommendedName>
</protein>
<evidence type="ECO:0000313" key="2">
    <source>
        <dbReference type="EMBL" id="SEP53379.1"/>
    </source>
</evidence>
<evidence type="ECO:0000313" key="3">
    <source>
        <dbReference type="Proteomes" id="UP000198582"/>
    </source>
</evidence>
<dbReference type="Proteomes" id="UP000198582">
    <property type="component" value="Unassembled WGS sequence"/>
</dbReference>
<name>A0A1H8YMJ5_9PSEU</name>
<dbReference type="OrthoDB" id="9854092at2"/>
<organism evidence="2 3">
    <name type="scientific">Amycolatopsis saalfeldensis</name>
    <dbReference type="NCBI Taxonomy" id="394193"/>
    <lineage>
        <taxon>Bacteria</taxon>
        <taxon>Bacillati</taxon>
        <taxon>Actinomycetota</taxon>
        <taxon>Actinomycetes</taxon>
        <taxon>Pseudonocardiales</taxon>
        <taxon>Pseudonocardiaceae</taxon>
        <taxon>Amycolatopsis</taxon>
    </lineage>
</organism>
<feature type="domain" description="DUF5753" evidence="1">
    <location>
        <begin position="23"/>
        <end position="215"/>
    </location>
</feature>
<dbReference type="RefSeq" id="WP_143086400.1">
    <property type="nucleotide sequence ID" value="NZ_FOEF01000026.1"/>
</dbReference>
<gene>
    <name evidence="2" type="ORF">SAMN04489732_126103</name>
</gene>
<sequence length="222" mass="24488">MITPTNPGPSDPFAHVPEFALRLFRTEPLARTVRRWHELRIPGVFQSPEFTTAAHRVHDERDPLPFTAEEAVELREERRTALSSTFLDSCQVILYEEALHRIAASLGAGVARAQAQFLADVVDGSASWCDSRTTLAILPRTSPMLFAPGDLTLMTFAPDAGEQDYLYIEQEFGVTGGVGANYLTESTLLAKADKKWAQLTEDGLPGPDKTLELLNQLPQPLV</sequence>
<proteinExistence type="predicted"/>
<dbReference type="AlphaFoldDB" id="A0A1H8YMJ5"/>
<keyword evidence="3" id="KW-1185">Reference proteome</keyword>
<accession>A0A1H8YMJ5</accession>
<dbReference type="Pfam" id="PF19054">
    <property type="entry name" value="DUF5753"/>
    <property type="match status" value="1"/>
</dbReference>
<reference evidence="3" key="1">
    <citation type="submission" date="2016-10" db="EMBL/GenBank/DDBJ databases">
        <authorList>
            <person name="Varghese N."/>
            <person name="Submissions S."/>
        </authorList>
    </citation>
    <scope>NUCLEOTIDE SEQUENCE [LARGE SCALE GENOMIC DNA]</scope>
    <source>
        <strain evidence="3">DSM 44993</strain>
    </source>
</reference>
<dbReference type="STRING" id="394193.SAMN04489732_126103"/>
<dbReference type="EMBL" id="FOEF01000026">
    <property type="protein sequence ID" value="SEP53379.1"/>
    <property type="molecule type" value="Genomic_DNA"/>
</dbReference>
<evidence type="ECO:0000259" key="1">
    <source>
        <dbReference type="Pfam" id="PF19054"/>
    </source>
</evidence>